<evidence type="ECO:0000256" key="5">
    <source>
        <dbReference type="ARBA" id="ARBA00022989"/>
    </source>
</evidence>
<keyword evidence="4 7" id="KW-0812">Transmembrane</keyword>
<keyword evidence="6 7" id="KW-0472">Membrane</keyword>
<dbReference type="InterPro" id="IPR052031">
    <property type="entry name" value="Membrane_Transporter-Flippase"/>
</dbReference>
<feature type="transmembrane region" description="Helical" evidence="7">
    <location>
        <begin position="140"/>
        <end position="161"/>
    </location>
</feature>
<feature type="transmembrane region" description="Helical" evidence="7">
    <location>
        <begin position="400"/>
        <end position="418"/>
    </location>
</feature>
<feature type="transmembrane region" description="Helical" evidence="7">
    <location>
        <begin position="173"/>
        <end position="193"/>
    </location>
</feature>
<sequence>MDSIDKNNKTELILKGNISTALITLSIPIIINNLIQTLYNLVDGIWVGKISSVHFAAASFVWPINFLFISIGMGISIAGTSILSQLIGADKKEKAKEYANQIIGISVLLAIGLTLLGIILSPLIIKAMGATGDLARYGNTYLRITFLDTIFLFLFFNINSIMNAQGNTVTPTILSAISALLNVILDPIFIFTFNWGIAGAAWATLASRAILAIVGLKILFGPNNKIRPDFKGFKFNKDILKDVFKVGFPSSIGQAGAAVGFIVLNGFIVSYGTATVAAFGMVNRITSLIMQPAMGIGAALTTIVGQNMGANQLDRAQESFHKASKITSIVGIIGCILLLVFDGPIVNFFIQSKDDPEVITKGIHYLKYISLSMPFLGLFSVFQGIFQGSGNTKYSMSMEIGRLWFVRIPMILIFKYFTNIGSTGIWISMSFSNILVCVYGYIIYKKDVWKEKVIKVSPHQVNN</sequence>
<evidence type="ECO:0000313" key="8">
    <source>
        <dbReference type="EMBL" id="MBC8589687.1"/>
    </source>
</evidence>
<feature type="transmembrane region" description="Helical" evidence="7">
    <location>
        <begin position="12"/>
        <end position="35"/>
    </location>
</feature>
<dbReference type="Pfam" id="PF01554">
    <property type="entry name" value="MatE"/>
    <property type="match status" value="2"/>
</dbReference>
<feature type="transmembrane region" description="Helical" evidence="7">
    <location>
        <begin position="199"/>
        <end position="220"/>
    </location>
</feature>
<dbReference type="AlphaFoldDB" id="A0A926F0C0"/>
<evidence type="ECO:0000256" key="3">
    <source>
        <dbReference type="ARBA" id="ARBA00022475"/>
    </source>
</evidence>
<dbReference type="Proteomes" id="UP000601522">
    <property type="component" value="Unassembled WGS sequence"/>
</dbReference>
<dbReference type="InterPro" id="IPR048279">
    <property type="entry name" value="MdtK-like"/>
</dbReference>
<dbReference type="RefSeq" id="WP_249322506.1">
    <property type="nucleotide sequence ID" value="NZ_JACRTK010000001.1"/>
</dbReference>
<dbReference type="GO" id="GO:0005886">
    <property type="term" value="C:plasma membrane"/>
    <property type="evidence" value="ECO:0007669"/>
    <property type="project" value="UniProtKB-SubCell"/>
</dbReference>
<feature type="transmembrane region" description="Helical" evidence="7">
    <location>
        <begin position="55"/>
        <end position="77"/>
    </location>
</feature>
<dbReference type="NCBIfam" id="TIGR00797">
    <property type="entry name" value="matE"/>
    <property type="match status" value="1"/>
</dbReference>
<evidence type="ECO:0000256" key="1">
    <source>
        <dbReference type="ARBA" id="ARBA00004651"/>
    </source>
</evidence>
<feature type="transmembrane region" description="Helical" evidence="7">
    <location>
        <begin position="424"/>
        <end position="444"/>
    </location>
</feature>
<evidence type="ECO:0000256" key="4">
    <source>
        <dbReference type="ARBA" id="ARBA00022692"/>
    </source>
</evidence>
<evidence type="ECO:0000313" key="9">
    <source>
        <dbReference type="Proteomes" id="UP000601522"/>
    </source>
</evidence>
<comment type="subcellular location">
    <subcellularLocation>
        <location evidence="1">Cell membrane</location>
        <topology evidence="1">Multi-pass membrane protein</topology>
    </subcellularLocation>
</comment>
<keyword evidence="3" id="KW-1003">Cell membrane</keyword>
<organism evidence="8 9">
    <name type="scientific">Wansuia hejianensis</name>
    <dbReference type="NCBI Taxonomy" id="2763667"/>
    <lineage>
        <taxon>Bacteria</taxon>
        <taxon>Bacillati</taxon>
        <taxon>Bacillota</taxon>
        <taxon>Clostridia</taxon>
        <taxon>Lachnospirales</taxon>
        <taxon>Lachnospiraceae</taxon>
        <taxon>Wansuia</taxon>
    </lineage>
</organism>
<feature type="transmembrane region" description="Helical" evidence="7">
    <location>
        <begin position="285"/>
        <end position="305"/>
    </location>
</feature>
<feature type="transmembrane region" description="Helical" evidence="7">
    <location>
        <begin position="98"/>
        <end position="120"/>
    </location>
</feature>
<feature type="transmembrane region" description="Helical" evidence="7">
    <location>
        <begin position="255"/>
        <end position="279"/>
    </location>
</feature>
<protein>
    <submittedName>
        <fullName evidence="8">MATE family efflux transporter</fullName>
    </submittedName>
</protein>
<dbReference type="PIRSF" id="PIRSF006603">
    <property type="entry name" value="DinF"/>
    <property type="match status" value="1"/>
</dbReference>
<dbReference type="GO" id="GO:0015297">
    <property type="term" value="F:antiporter activity"/>
    <property type="evidence" value="ECO:0007669"/>
    <property type="project" value="InterPro"/>
</dbReference>
<gene>
    <name evidence="8" type="ORF">H8689_00825</name>
</gene>
<keyword evidence="5 7" id="KW-1133">Transmembrane helix</keyword>
<name>A0A926F0C0_9FIRM</name>
<evidence type="ECO:0000256" key="6">
    <source>
        <dbReference type="ARBA" id="ARBA00023136"/>
    </source>
</evidence>
<reference evidence="8 9" key="1">
    <citation type="submission" date="2020-08" db="EMBL/GenBank/DDBJ databases">
        <title>Genome public.</title>
        <authorList>
            <person name="Liu C."/>
            <person name="Sun Q."/>
        </authorList>
    </citation>
    <scope>NUCLEOTIDE SEQUENCE [LARGE SCALE GENOMIC DNA]</scope>
    <source>
        <strain evidence="8 9">NSJ-26</strain>
    </source>
</reference>
<keyword evidence="2" id="KW-0813">Transport</keyword>
<dbReference type="PANTHER" id="PTHR43549">
    <property type="entry name" value="MULTIDRUG RESISTANCE PROTEIN YPNP-RELATED"/>
    <property type="match status" value="1"/>
</dbReference>
<dbReference type="GO" id="GO:0042910">
    <property type="term" value="F:xenobiotic transmembrane transporter activity"/>
    <property type="evidence" value="ECO:0007669"/>
    <property type="project" value="InterPro"/>
</dbReference>
<comment type="caution">
    <text evidence="8">The sequence shown here is derived from an EMBL/GenBank/DDBJ whole genome shotgun (WGS) entry which is preliminary data.</text>
</comment>
<keyword evidence="9" id="KW-1185">Reference proteome</keyword>
<evidence type="ECO:0000256" key="2">
    <source>
        <dbReference type="ARBA" id="ARBA00022448"/>
    </source>
</evidence>
<evidence type="ECO:0000256" key="7">
    <source>
        <dbReference type="SAM" id="Phobius"/>
    </source>
</evidence>
<dbReference type="PANTHER" id="PTHR43549:SF2">
    <property type="entry name" value="MULTIDRUG RESISTANCE PROTEIN NORM-RELATED"/>
    <property type="match status" value="1"/>
</dbReference>
<feature type="transmembrane region" description="Helical" evidence="7">
    <location>
        <begin position="365"/>
        <end position="388"/>
    </location>
</feature>
<proteinExistence type="predicted"/>
<dbReference type="EMBL" id="JACRTK010000001">
    <property type="protein sequence ID" value="MBC8589687.1"/>
    <property type="molecule type" value="Genomic_DNA"/>
</dbReference>
<accession>A0A926F0C0</accession>
<feature type="transmembrane region" description="Helical" evidence="7">
    <location>
        <begin position="326"/>
        <end position="350"/>
    </location>
</feature>
<dbReference type="InterPro" id="IPR002528">
    <property type="entry name" value="MATE_fam"/>
</dbReference>